<keyword evidence="4" id="KW-0479">Metal-binding</keyword>
<feature type="domain" description="PAP-associated" evidence="6">
    <location>
        <begin position="303"/>
        <end position="358"/>
    </location>
</feature>
<evidence type="ECO:0000313" key="9">
    <source>
        <dbReference type="Proteomes" id="UP000827092"/>
    </source>
</evidence>
<evidence type="ECO:0000256" key="1">
    <source>
        <dbReference type="ARBA" id="ARBA00001936"/>
    </source>
</evidence>
<dbReference type="InterPro" id="IPR002058">
    <property type="entry name" value="PAP_assoc"/>
</dbReference>
<dbReference type="SUPFAM" id="SSF81631">
    <property type="entry name" value="PAP/OAS1 substrate-binding domain"/>
    <property type="match status" value="1"/>
</dbReference>
<evidence type="ECO:0000256" key="3">
    <source>
        <dbReference type="ARBA" id="ARBA00022679"/>
    </source>
</evidence>
<dbReference type="Pfam" id="PF22600">
    <property type="entry name" value="MTPAP-like_central"/>
    <property type="match status" value="1"/>
</dbReference>
<proteinExistence type="predicted"/>
<dbReference type="Gene3D" id="1.10.1410.10">
    <property type="match status" value="1"/>
</dbReference>
<dbReference type="GO" id="GO:1990817">
    <property type="term" value="F:poly(A) RNA polymerase activity"/>
    <property type="evidence" value="ECO:0007669"/>
    <property type="project" value="TreeGrafter"/>
</dbReference>
<dbReference type="Pfam" id="PF03828">
    <property type="entry name" value="PAP_assoc"/>
    <property type="match status" value="1"/>
</dbReference>
<sequence length="412" mass="47206">MIHLRVHIHVKDSQKGSTSQEKISFVKKNRAPNEKDIFTYLHVLRDETEVTEKIKQLSRLSSLTKQDLNNRNAILRRVLKCLQPYYPNCQVFMYGSSNNGFGTQGCDMDILFLPTPDYCRVGGEEDEEKPPTLSQVKNGEFPIIDLEKMGEKAQLLFISKIFKKHFGHTIFIPARCPILNFMGVKGRQANICCDLTCRNKLVVCNTELLKFFGSLDSRVIPLVITLRWWAKSLRLIKEAALSSYAFTLMIIFFLQNSRPSVLPNVNDLMDLSESSTYVAGWPVSFRQDKGSIPETANQDTEEQLLEKFFEFYWNFEFERYAVCVRTGKPLLLEDLKTGSNVGFQITHISIQDPFNLSHNVGKNLKYAFSLKPALFVAKDILTIVSVRVSKVGLECQTFKKGETGRYERMDFS</sequence>
<dbReference type="Gene3D" id="3.30.460.10">
    <property type="entry name" value="Beta Polymerase, domain 2"/>
    <property type="match status" value="1"/>
</dbReference>
<organism evidence="8 9">
    <name type="scientific">Oedothorax gibbosus</name>
    <dbReference type="NCBI Taxonomy" id="931172"/>
    <lineage>
        <taxon>Eukaryota</taxon>
        <taxon>Metazoa</taxon>
        <taxon>Ecdysozoa</taxon>
        <taxon>Arthropoda</taxon>
        <taxon>Chelicerata</taxon>
        <taxon>Arachnida</taxon>
        <taxon>Araneae</taxon>
        <taxon>Araneomorphae</taxon>
        <taxon>Entelegynae</taxon>
        <taxon>Araneoidea</taxon>
        <taxon>Linyphiidae</taxon>
        <taxon>Erigoninae</taxon>
        <taxon>Oedothorax</taxon>
    </lineage>
</organism>
<evidence type="ECO:0000256" key="4">
    <source>
        <dbReference type="ARBA" id="ARBA00022723"/>
    </source>
</evidence>
<dbReference type="InterPro" id="IPR054708">
    <property type="entry name" value="MTPAP-like_central"/>
</dbReference>
<dbReference type="Proteomes" id="UP000827092">
    <property type="component" value="Unassembled WGS sequence"/>
</dbReference>
<keyword evidence="3" id="KW-0808">Transferase</keyword>
<comment type="cofactor">
    <cofactor evidence="1">
        <name>Mn(2+)</name>
        <dbReference type="ChEBI" id="CHEBI:29035"/>
    </cofactor>
</comment>
<gene>
    <name evidence="8" type="ORF">JTE90_021718</name>
</gene>
<reference evidence="8 9" key="1">
    <citation type="journal article" date="2022" name="Nat. Ecol. Evol.">
        <title>A masculinizing supergene underlies an exaggerated male reproductive morph in a spider.</title>
        <authorList>
            <person name="Hendrickx F."/>
            <person name="De Corte Z."/>
            <person name="Sonet G."/>
            <person name="Van Belleghem S.M."/>
            <person name="Kostlbacher S."/>
            <person name="Vangestel C."/>
        </authorList>
    </citation>
    <scope>NUCLEOTIDE SEQUENCE [LARGE SCALE GENOMIC DNA]</scope>
    <source>
        <strain evidence="8">W744_W776</strain>
    </source>
</reference>
<dbReference type="PANTHER" id="PTHR12271">
    <property type="entry name" value="POLY A POLYMERASE CID PAP -RELATED"/>
    <property type="match status" value="1"/>
</dbReference>
<dbReference type="AlphaFoldDB" id="A0AAV6UF13"/>
<keyword evidence="9" id="KW-1185">Reference proteome</keyword>
<accession>A0AAV6UF13</accession>
<dbReference type="SUPFAM" id="SSF81301">
    <property type="entry name" value="Nucleotidyltransferase"/>
    <property type="match status" value="1"/>
</dbReference>
<dbReference type="GO" id="GO:0046872">
    <property type="term" value="F:metal ion binding"/>
    <property type="evidence" value="ECO:0007669"/>
    <property type="project" value="UniProtKB-KW"/>
</dbReference>
<evidence type="ECO:0000256" key="2">
    <source>
        <dbReference type="ARBA" id="ARBA00001946"/>
    </source>
</evidence>
<comment type="cofactor">
    <cofactor evidence="2">
        <name>Mg(2+)</name>
        <dbReference type="ChEBI" id="CHEBI:18420"/>
    </cofactor>
</comment>
<dbReference type="CDD" id="cd05402">
    <property type="entry name" value="NT_PAP_TUTase"/>
    <property type="match status" value="1"/>
</dbReference>
<protein>
    <submittedName>
        <fullName evidence="8">Uncharacterized protein</fullName>
    </submittedName>
</protein>
<name>A0AAV6UF13_9ARAC</name>
<comment type="caution">
    <text evidence="8">The sequence shown here is derived from an EMBL/GenBank/DDBJ whole genome shotgun (WGS) entry which is preliminary data.</text>
</comment>
<feature type="domain" description="Poly(A) RNA polymerase mitochondrial-like central palm" evidence="7">
    <location>
        <begin position="51"/>
        <end position="213"/>
    </location>
</feature>
<dbReference type="PANTHER" id="PTHR12271:SF127">
    <property type="entry name" value="SPECKLE TARGETED PIP5K1A-REGULATED POLY(A) POLYMERASE"/>
    <property type="match status" value="1"/>
</dbReference>
<dbReference type="GO" id="GO:0031123">
    <property type="term" value="P:RNA 3'-end processing"/>
    <property type="evidence" value="ECO:0007669"/>
    <property type="project" value="TreeGrafter"/>
</dbReference>
<dbReference type="InterPro" id="IPR043519">
    <property type="entry name" value="NT_sf"/>
</dbReference>
<dbReference type="EMBL" id="JAFNEN010000458">
    <property type="protein sequence ID" value="KAG8182579.1"/>
    <property type="molecule type" value="Genomic_DNA"/>
</dbReference>
<keyword evidence="5" id="KW-0460">Magnesium</keyword>
<evidence type="ECO:0000256" key="5">
    <source>
        <dbReference type="ARBA" id="ARBA00022842"/>
    </source>
</evidence>
<evidence type="ECO:0000313" key="8">
    <source>
        <dbReference type="EMBL" id="KAG8182579.1"/>
    </source>
</evidence>
<evidence type="ECO:0000259" key="7">
    <source>
        <dbReference type="Pfam" id="PF22600"/>
    </source>
</evidence>
<evidence type="ECO:0000259" key="6">
    <source>
        <dbReference type="Pfam" id="PF03828"/>
    </source>
</evidence>